<sequence>MAVDFTMKKLHELYGAIQSAGYEIMPFIDYLKNRKPAKIIIVRHDVERQEINALQIAELEKNSGLRTSYYFRYRNGVFCEEIIKKISRMGHEIGYHYEDLTLAQGNFEEALRIFQRNLEILRQWCRVETICMHGSPFTQWDNRLIWEKYNYHEFDIIGEPYFDLDFNRILYLTDTGRRWEGARVNVRDKVKSQFRFNFRTTDDIIRAFQGRTMPAHIMMNIHPNRWNDKPHLWLRELIWQNMKNIGKWILVRSRT</sequence>
<gene>
    <name evidence="1" type="ORF">AMJ52_04510</name>
</gene>
<dbReference type="Gene3D" id="3.20.20.370">
    <property type="entry name" value="Glycoside hydrolase/deacetylase"/>
    <property type="match status" value="1"/>
</dbReference>
<dbReference type="AlphaFoldDB" id="A0A0S7YEG4"/>
<accession>A0A0S7YEG4</accession>
<reference evidence="1 2" key="1">
    <citation type="journal article" date="2015" name="Microbiome">
        <title>Genomic resolution of linkages in carbon, nitrogen, and sulfur cycling among widespread estuary sediment bacteria.</title>
        <authorList>
            <person name="Baker B.J."/>
            <person name="Lazar C.S."/>
            <person name="Teske A.P."/>
            <person name="Dick G.J."/>
        </authorList>
    </citation>
    <scope>NUCLEOTIDE SEQUENCE [LARGE SCALE GENOMIC DNA]</scope>
    <source>
        <strain evidence="1">DG_78</strain>
    </source>
</reference>
<evidence type="ECO:0000313" key="1">
    <source>
        <dbReference type="EMBL" id="KPJ72970.1"/>
    </source>
</evidence>
<evidence type="ECO:0008006" key="3">
    <source>
        <dbReference type="Google" id="ProtNLM"/>
    </source>
</evidence>
<dbReference type="Proteomes" id="UP000051012">
    <property type="component" value="Unassembled WGS sequence"/>
</dbReference>
<comment type="caution">
    <text evidence="1">The sequence shown here is derived from an EMBL/GenBank/DDBJ whole genome shotgun (WGS) entry which is preliminary data.</text>
</comment>
<dbReference type="EMBL" id="LJNI01000046">
    <property type="protein sequence ID" value="KPJ72970.1"/>
    <property type="molecule type" value="Genomic_DNA"/>
</dbReference>
<dbReference type="InterPro" id="IPR011330">
    <property type="entry name" value="Glyco_hydro/deAcase_b/a-brl"/>
</dbReference>
<protein>
    <recommendedName>
        <fullName evidence="3">NodB homology domain-containing protein</fullName>
    </recommendedName>
</protein>
<dbReference type="SUPFAM" id="SSF88713">
    <property type="entry name" value="Glycoside hydrolase/deacetylase"/>
    <property type="match status" value="1"/>
</dbReference>
<proteinExistence type="predicted"/>
<dbReference type="GO" id="GO:0005975">
    <property type="term" value="P:carbohydrate metabolic process"/>
    <property type="evidence" value="ECO:0007669"/>
    <property type="project" value="InterPro"/>
</dbReference>
<evidence type="ECO:0000313" key="2">
    <source>
        <dbReference type="Proteomes" id="UP000051012"/>
    </source>
</evidence>
<name>A0A0S7YEG4_UNCT6</name>
<organism evidence="1 2">
    <name type="scientific">candidate division TA06 bacterium DG_78</name>
    <dbReference type="NCBI Taxonomy" id="1703772"/>
    <lineage>
        <taxon>Bacteria</taxon>
        <taxon>Bacteria division TA06</taxon>
    </lineage>
</organism>